<evidence type="ECO:0000313" key="3">
    <source>
        <dbReference type="Proteomes" id="UP000011115"/>
    </source>
</evidence>
<organism evidence="2 3">
    <name type="scientific">Solanum tuberosum</name>
    <name type="common">Potato</name>
    <dbReference type="NCBI Taxonomy" id="4113"/>
    <lineage>
        <taxon>Eukaryota</taxon>
        <taxon>Viridiplantae</taxon>
        <taxon>Streptophyta</taxon>
        <taxon>Embryophyta</taxon>
        <taxon>Tracheophyta</taxon>
        <taxon>Spermatophyta</taxon>
        <taxon>Magnoliopsida</taxon>
        <taxon>eudicotyledons</taxon>
        <taxon>Gunneridae</taxon>
        <taxon>Pentapetalae</taxon>
        <taxon>asterids</taxon>
        <taxon>lamiids</taxon>
        <taxon>Solanales</taxon>
        <taxon>Solanaceae</taxon>
        <taxon>Solanoideae</taxon>
        <taxon>Solaneae</taxon>
        <taxon>Solanum</taxon>
    </lineage>
</organism>
<reference evidence="3" key="1">
    <citation type="journal article" date="2011" name="Nature">
        <title>Genome sequence and analysis of the tuber crop potato.</title>
        <authorList>
            <consortium name="The Potato Genome Sequencing Consortium"/>
        </authorList>
    </citation>
    <scope>NUCLEOTIDE SEQUENCE [LARGE SCALE GENOMIC DNA]</scope>
    <source>
        <strain evidence="3">cv. DM1-3 516 R44</strain>
    </source>
</reference>
<dbReference type="OMA" id="FICANVI"/>
<dbReference type="PaxDb" id="4113-PGSC0003DMT400041366"/>
<dbReference type="AlphaFoldDB" id="M1BBA3"/>
<accession>M1BBA3</accession>
<dbReference type="EnsemblPlants" id="PGSC0003DMT400041366">
    <property type="protein sequence ID" value="PGSC0003DMT400041366"/>
    <property type="gene ID" value="PGSC0003DMG400016022"/>
</dbReference>
<dbReference type="eggNOG" id="ENOG502RRMR">
    <property type="taxonomic scope" value="Eukaryota"/>
</dbReference>
<proteinExistence type="predicted"/>
<sequence length="272" mass="30947">MVQGKTVNFAQEAIESVYNFPQFGGTAQDEYRTTYIKEPYKWDMFIEVICTSGQTVHWLKENHKFHSKSLNTEVKCWFHIITSRILPSTNTTEVHGFRAALFFFLMTKLRILPGLLIVEEMLDKATSPKYGYFFPAFITKLCRLSGVKFKKSDVTLMAGPKFRADRMTIGKTVRQPASTEEVGSDVDDVEELPDHVVPPTQSTQDSMGRSWAEQFHSLETQVDALHSSMADIHRKMNELTVKTGKSDRKILAWLRALGRTCTMDSSTVSDTD</sequence>
<keyword evidence="3" id="KW-1185">Reference proteome</keyword>
<evidence type="ECO:0000259" key="1">
    <source>
        <dbReference type="Pfam" id="PF20167"/>
    </source>
</evidence>
<feature type="domain" description="Putative plant transposon protein" evidence="1">
    <location>
        <begin position="1"/>
        <end position="147"/>
    </location>
</feature>
<dbReference type="HOGENOM" id="CLU_1024538_0_0_1"/>
<reference evidence="2" key="2">
    <citation type="submission" date="2015-06" db="UniProtKB">
        <authorList>
            <consortium name="EnsemblPlants"/>
        </authorList>
    </citation>
    <scope>IDENTIFICATION</scope>
    <source>
        <strain evidence="2">DM1-3 516 R44</strain>
    </source>
</reference>
<dbReference type="InterPro" id="IPR046796">
    <property type="entry name" value="Transposase_32_dom"/>
</dbReference>
<dbReference type="Gramene" id="PGSC0003DMT400041366">
    <property type="protein sequence ID" value="PGSC0003DMT400041366"/>
    <property type="gene ID" value="PGSC0003DMG400016022"/>
</dbReference>
<dbReference type="InParanoid" id="M1BBA3"/>
<evidence type="ECO:0000313" key="2">
    <source>
        <dbReference type="EnsemblPlants" id="PGSC0003DMT400041366"/>
    </source>
</evidence>
<dbReference type="Proteomes" id="UP000011115">
    <property type="component" value="Unassembled WGS sequence"/>
</dbReference>
<protein>
    <recommendedName>
        <fullName evidence="1">Putative plant transposon protein domain-containing protein</fullName>
    </recommendedName>
</protein>
<dbReference type="Pfam" id="PF20167">
    <property type="entry name" value="Transposase_32"/>
    <property type="match status" value="1"/>
</dbReference>
<name>M1BBA3_SOLTU</name>